<feature type="domain" description="ABC transmembrane type-1" evidence="8">
    <location>
        <begin position="72"/>
        <end position="286"/>
    </location>
</feature>
<evidence type="ECO:0000256" key="3">
    <source>
        <dbReference type="ARBA" id="ARBA00022475"/>
    </source>
</evidence>
<feature type="transmembrane region" description="Helical" evidence="7">
    <location>
        <begin position="216"/>
        <end position="234"/>
    </location>
</feature>
<dbReference type="RefSeq" id="WP_235118107.1">
    <property type="nucleotide sequence ID" value="NZ_CP090978.1"/>
</dbReference>
<dbReference type="InterPro" id="IPR035906">
    <property type="entry name" value="MetI-like_sf"/>
</dbReference>
<keyword evidence="5 7" id="KW-1133">Transmembrane helix</keyword>
<evidence type="ECO:0000259" key="8">
    <source>
        <dbReference type="PROSITE" id="PS50928"/>
    </source>
</evidence>
<gene>
    <name evidence="9" type="ORF">L0M14_18530</name>
</gene>
<dbReference type="PANTHER" id="PTHR30193">
    <property type="entry name" value="ABC TRANSPORTER PERMEASE PROTEIN"/>
    <property type="match status" value="1"/>
</dbReference>
<feature type="transmembrane region" description="Helical" evidence="7">
    <location>
        <begin position="109"/>
        <end position="130"/>
    </location>
</feature>
<evidence type="ECO:0000256" key="7">
    <source>
        <dbReference type="RuleBase" id="RU363032"/>
    </source>
</evidence>
<dbReference type="PROSITE" id="PS50928">
    <property type="entry name" value="ABC_TM1"/>
    <property type="match status" value="1"/>
</dbReference>
<feature type="transmembrane region" description="Helical" evidence="7">
    <location>
        <begin position="265"/>
        <end position="285"/>
    </location>
</feature>
<dbReference type="Gene3D" id="1.10.3720.10">
    <property type="entry name" value="MetI-like"/>
    <property type="match status" value="1"/>
</dbReference>
<feature type="transmembrane region" description="Helical" evidence="7">
    <location>
        <begin position="12"/>
        <end position="32"/>
    </location>
</feature>
<evidence type="ECO:0000256" key="5">
    <source>
        <dbReference type="ARBA" id="ARBA00022989"/>
    </source>
</evidence>
<feature type="transmembrane region" description="Helical" evidence="7">
    <location>
        <begin position="164"/>
        <end position="184"/>
    </location>
</feature>
<proteinExistence type="inferred from homology"/>
<evidence type="ECO:0000256" key="2">
    <source>
        <dbReference type="ARBA" id="ARBA00022448"/>
    </source>
</evidence>
<sequence>MMQNMNDNLERRLTIVLFLALPLIVLLVFSYYPAVKLFQISLTDWDGLKPTYNFIGLANYKEIISQNTAWKTLVNNLAYVIISVIQTFLGLYFAILLDSNIRAKRFFRSFLFMPYILNGVAVAYMFSYLYNFEDGPINILLRSIGLGDYSIHFLSNTWSANMSLAFMGLWQNTGLAMVIFLGALQSIPKDLYESASMDGANFFDKVRFITIPSMKLVVQINLFLSLNGALQAFFQPFIMTKGGPGDRTQTFASMAYYTAFNFHNFGLASALGIFLLAIVLIVLLIQNIVIRGGGEES</sequence>
<organism evidence="9 10">
    <name type="scientific">Paenibacillus hexagrammi</name>
    <dbReference type="NCBI Taxonomy" id="2908839"/>
    <lineage>
        <taxon>Bacteria</taxon>
        <taxon>Bacillati</taxon>
        <taxon>Bacillota</taxon>
        <taxon>Bacilli</taxon>
        <taxon>Bacillales</taxon>
        <taxon>Paenibacillaceae</taxon>
        <taxon>Paenibacillus</taxon>
    </lineage>
</organism>
<comment type="subcellular location">
    <subcellularLocation>
        <location evidence="1 7">Cell membrane</location>
        <topology evidence="1 7">Multi-pass membrane protein</topology>
    </subcellularLocation>
</comment>
<accession>A0ABY3SCN0</accession>
<keyword evidence="6 7" id="KW-0472">Membrane</keyword>
<comment type="similarity">
    <text evidence="7">Belongs to the binding-protein-dependent transport system permease family.</text>
</comment>
<dbReference type="InterPro" id="IPR051393">
    <property type="entry name" value="ABC_transporter_permease"/>
</dbReference>
<dbReference type="CDD" id="cd06261">
    <property type="entry name" value="TM_PBP2"/>
    <property type="match status" value="1"/>
</dbReference>
<dbReference type="Proteomes" id="UP001649230">
    <property type="component" value="Chromosome"/>
</dbReference>
<evidence type="ECO:0000313" key="9">
    <source>
        <dbReference type="EMBL" id="UJF31762.1"/>
    </source>
</evidence>
<name>A0ABY3SCN0_9BACL</name>
<keyword evidence="4 7" id="KW-0812">Transmembrane</keyword>
<dbReference type="Pfam" id="PF00528">
    <property type="entry name" value="BPD_transp_1"/>
    <property type="match status" value="1"/>
</dbReference>
<evidence type="ECO:0000313" key="10">
    <source>
        <dbReference type="Proteomes" id="UP001649230"/>
    </source>
</evidence>
<dbReference type="PANTHER" id="PTHR30193:SF37">
    <property type="entry name" value="INNER MEMBRANE ABC TRANSPORTER PERMEASE PROTEIN YCJO"/>
    <property type="match status" value="1"/>
</dbReference>
<dbReference type="InterPro" id="IPR000515">
    <property type="entry name" value="MetI-like"/>
</dbReference>
<evidence type="ECO:0000256" key="4">
    <source>
        <dbReference type="ARBA" id="ARBA00022692"/>
    </source>
</evidence>
<dbReference type="SUPFAM" id="SSF161098">
    <property type="entry name" value="MetI-like"/>
    <property type="match status" value="1"/>
</dbReference>
<dbReference type="EMBL" id="CP090978">
    <property type="protein sequence ID" value="UJF31762.1"/>
    <property type="molecule type" value="Genomic_DNA"/>
</dbReference>
<protein>
    <submittedName>
        <fullName evidence="9">Sugar ABC transporter permease</fullName>
    </submittedName>
</protein>
<evidence type="ECO:0000256" key="1">
    <source>
        <dbReference type="ARBA" id="ARBA00004651"/>
    </source>
</evidence>
<keyword evidence="3" id="KW-1003">Cell membrane</keyword>
<feature type="transmembrane region" description="Helical" evidence="7">
    <location>
        <begin position="77"/>
        <end position="97"/>
    </location>
</feature>
<keyword evidence="2 7" id="KW-0813">Transport</keyword>
<reference evidence="9 10" key="1">
    <citation type="journal article" date="2024" name="Int. J. Syst. Evol. Microbiol.">
        <title>Paenibacillus hexagrammi sp. nov., a novel bacterium isolated from the gut content of Hexagrammos agrammus.</title>
        <authorList>
            <person name="Jung H.K."/>
            <person name="Kim D.G."/>
            <person name="Zin H."/>
            <person name="Park J."/>
            <person name="Jung H."/>
            <person name="Kim Y.O."/>
            <person name="Kong H.J."/>
            <person name="Kim J.W."/>
            <person name="Kim Y.S."/>
        </authorList>
    </citation>
    <scope>NUCLEOTIDE SEQUENCE [LARGE SCALE GENOMIC DNA]</scope>
    <source>
        <strain evidence="9 10">YPD9-1</strain>
    </source>
</reference>
<keyword evidence="10" id="KW-1185">Reference proteome</keyword>
<evidence type="ECO:0000256" key="6">
    <source>
        <dbReference type="ARBA" id="ARBA00023136"/>
    </source>
</evidence>